<feature type="compositionally biased region" description="Low complexity" evidence="1">
    <location>
        <begin position="205"/>
        <end position="231"/>
    </location>
</feature>
<dbReference type="EMBL" id="KZ613921">
    <property type="protein sequence ID" value="PMD49253.1"/>
    <property type="molecule type" value="Genomic_DNA"/>
</dbReference>
<dbReference type="GeneID" id="36590252"/>
<organism evidence="3 4">
    <name type="scientific">Hyaloscypha bicolor E</name>
    <dbReference type="NCBI Taxonomy" id="1095630"/>
    <lineage>
        <taxon>Eukaryota</taxon>
        <taxon>Fungi</taxon>
        <taxon>Dikarya</taxon>
        <taxon>Ascomycota</taxon>
        <taxon>Pezizomycotina</taxon>
        <taxon>Leotiomycetes</taxon>
        <taxon>Helotiales</taxon>
        <taxon>Hyaloscyphaceae</taxon>
        <taxon>Hyaloscypha</taxon>
        <taxon>Hyaloscypha bicolor</taxon>
    </lineage>
</organism>
<dbReference type="Gene3D" id="3.90.280.10">
    <property type="entry name" value="PEBP-like"/>
    <property type="match status" value="1"/>
</dbReference>
<dbReference type="InterPro" id="IPR008914">
    <property type="entry name" value="PEBP"/>
</dbReference>
<feature type="signal peptide" evidence="2">
    <location>
        <begin position="1"/>
        <end position="17"/>
    </location>
</feature>
<dbReference type="PANTHER" id="PTHR11362">
    <property type="entry name" value="PHOSPHATIDYLETHANOLAMINE-BINDING PROTEIN"/>
    <property type="match status" value="1"/>
</dbReference>
<keyword evidence="4" id="KW-1185">Reference proteome</keyword>
<dbReference type="GO" id="GO:0046578">
    <property type="term" value="P:regulation of Ras protein signal transduction"/>
    <property type="evidence" value="ECO:0007669"/>
    <property type="project" value="TreeGrafter"/>
</dbReference>
<proteinExistence type="predicted"/>
<feature type="region of interest" description="Disordered" evidence="1">
    <location>
        <begin position="205"/>
        <end position="232"/>
    </location>
</feature>
<accession>A0A2J6SES1</accession>
<dbReference type="SUPFAM" id="SSF49777">
    <property type="entry name" value="PEBP-like"/>
    <property type="match status" value="1"/>
</dbReference>
<dbReference type="InterPro" id="IPR036610">
    <property type="entry name" value="PEBP-like_sf"/>
</dbReference>
<protein>
    <recommendedName>
        <fullName evidence="5">PEBP-like protein</fullName>
    </recommendedName>
</protein>
<dbReference type="RefSeq" id="XP_024726157.1">
    <property type="nucleotide sequence ID" value="XM_024882175.1"/>
</dbReference>
<dbReference type="GO" id="GO:0030162">
    <property type="term" value="P:regulation of proteolysis"/>
    <property type="evidence" value="ECO:0007669"/>
    <property type="project" value="TreeGrafter"/>
</dbReference>
<sequence>MFPSPLLLVVLAGAATAFTPAGFEPASSNNLTVVFGNTLATNGKNILKAETAQPPIIGTSQKLFGSYTIMMVDPDIPPQTAGGPTGELLHWMQSGLVSANNATFIGGVRMFELINPTNTSALATYIQPSPPNKSPNTHRYTQMLLNTTGNSSALSTLSTFAKTRSDFSAVNVVKSSGLNVLFGNSFDVTNTTLIQSNITKTTASVAGAGSTGTGTASAAATGTGTTPKSAGRVTTVSDGRGAYIAGLGALAAAVMLL</sequence>
<name>A0A2J6SES1_9HELO</name>
<dbReference type="OrthoDB" id="2506647at2759"/>
<dbReference type="Proteomes" id="UP000235371">
    <property type="component" value="Unassembled WGS sequence"/>
</dbReference>
<dbReference type="Pfam" id="PF01161">
    <property type="entry name" value="PBP"/>
    <property type="match status" value="1"/>
</dbReference>
<dbReference type="STRING" id="1095630.A0A2J6SES1"/>
<dbReference type="GO" id="GO:0030414">
    <property type="term" value="F:peptidase inhibitor activity"/>
    <property type="evidence" value="ECO:0007669"/>
    <property type="project" value="TreeGrafter"/>
</dbReference>
<evidence type="ECO:0000313" key="4">
    <source>
        <dbReference type="Proteomes" id="UP000235371"/>
    </source>
</evidence>
<dbReference type="InterPro" id="IPR035810">
    <property type="entry name" value="PEBP_euk"/>
</dbReference>
<gene>
    <name evidence="3" type="ORF">K444DRAFT_622826</name>
</gene>
<dbReference type="PANTHER" id="PTHR11362:SF141">
    <property type="entry name" value="PHOSPHATIDYLETHANOLAMINE-BINDING PROTEIN"/>
    <property type="match status" value="1"/>
</dbReference>
<evidence type="ECO:0000256" key="2">
    <source>
        <dbReference type="SAM" id="SignalP"/>
    </source>
</evidence>
<dbReference type="GO" id="GO:0005543">
    <property type="term" value="F:phospholipid binding"/>
    <property type="evidence" value="ECO:0007669"/>
    <property type="project" value="TreeGrafter"/>
</dbReference>
<evidence type="ECO:0008006" key="5">
    <source>
        <dbReference type="Google" id="ProtNLM"/>
    </source>
</evidence>
<dbReference type="AlphaFoldDB" id="A0A2J6SES1"/>
<reference evidence="3 4" key="1">
    <citation type="submission" date="2016-04" db="EMBL/GenBank/DDBJ databases">
        <title>A degradative enzymes factory behind the ericoid mycorrhizal symbiosis.</title>
        <authorList>
            <consortium name="DOE Joint Genome Institute"/>
            <person name="Martino E."/>
            <person name="Morin E."/>
            <person name="Grelet G."/>
            <person name="Kuo A."/>
            <person name="Kohler A."/>
            <person name="Daghino S."/>
            <person name="Barry K."/>
            <person name="Choi C."/>
            <person name="Cichocki N."/>
            <person name="Clum A."/>
            <person name="Copeland A."/>
            <person name="Hainaut M."/>
            <person name="Haridas S."/>
            <person name="Labutti K."/>
            <person name="Lindquist E."/>
            <person name="Lipzen A."/>
            <person name="Khouja H.-R."/>
            <person name="Murat C."/>
            <person name="Ohm R."/>
            <person name="Olson A."/>
            <person name="Spatafora J."/>
            <person name="Veneault-Fourrey C."/>
            <person name="Henrissat B."/>
            <person name="Grigoriev I."/>
            <person name="Martin F."/>
            <person name="Perotto S."/>
        </authorList>
    </citation>
    <scope>NUCLEOTIDE SEQUENCE [LARGE SCALE GENOMIC DNA]</scope>
    <source>
        <strain evidence="3 4">E</strain>
    </source>
</reference>
<evidence type="ECO:0000256" key="1">
    <source>
        <dbReference type="SAM" id="MobiDB-lite"/>
    </source>
</evidence>
<keyword evidence="2" id="KW-0732">Signal</keyword>
<dbReference type="InParanoid" id="A0A2J6SES1"/>
<dbReference type="CDD" id="cd00866">
    <property type="entry name" value="PEBP_euk"/>
    <property type="match status" value="1"/>
</dbReference>
<feature type="chain" id="PRO_5014342277" description="PEBP-like protein" evidence="2">
    <location>
        <begin position="18"/>
        <end position="257"/>
    </location>
</feature>
<evidence type="ECO:0000313" key="3">
    <source>
        <dbReference type="EMBL" id="PMD49253.1"/>
    </source>
</evidence>